<feature type="region of interest" description="Disordered" evidence="1">
    <location>
        <begin position="1"/>
        <end position="52"/>
    </location>
</feature>
<gene>
    <name evidence="2" type="ORF">KP509_38G045900</name>
</gene>
<organism evidence="2 3">
    <name type="scientific">Ceratopteris richardii</name>
    <name type="common">Triangle waterfern</name>
    <dbReference type="NCBI Taxonomy" id="49495"/>
    <lineage>
        <taxon>Eukaryota</taxon>
        <taxon>Viridiplantae</taxon>
        <taxon>Streptophyta</taxon>
        <taxon>Embryophyta</taxon>
        <taxon>Tracheophyta</taxon>
        <taxon>Polypodiopsida</taxon>
        <taxon>Polypodiidae</taxon>
        <taxon>Polypodiales</taxon>
        <taxon>Pteridineae</taxon>
        <taxon>Pteridaceae</taxon>
        <taxon>Parkerioideae</taxon>
        <taxon>Ceratopteris</taxon>
    </lineage>
</organism>
<comment type="caution">
    <text evidence="2">The sequence shown here is derived from an EMBL/GenBank/DDBJ whole genome shotgun (WGS) entry which is preliminary data.</text>
</comment>
<sequence>MAYLFRRTQHPPPPPPPPPPPYLPPLPPHPPEPPSPYLLPPPPLPTPPPPYLPPPSILAPRLPILTPSTIPRSSITTRLIQAALSSYGSVSGSNILDDVTLGSDQAIQNGALIMVARSIRQCVSGMSRWDISDLTLGLYKIAVRHALEGVSDSIDGSIVSDKKELEDMLYWLDWAWAAYLPDAKAVIEYLHIERKQLKKHVNTSAILKPAYFIAIDRNKQCVVLSIRGTYAATDVLTDLQPHSEKFEAGYFQRYMLLQNHFLHRDYKFDIIFQFKA</sequence>
<name>A0A8T2Q4E9_CERRI</name>
<dbReference type="InterPro" id="IPR029058">
    <property type="entry name" value="AB_hydrolase_fold"/>
</dbReference>
<protein>
    <submittedName>
        <fullName evidence="2">Uncharacterized protein</fullName>
    </submittedName>
</protein>
<dbReference type="EMBL" id="CM035443">
    <property type="protein sequence ID" value="KAH7278549.1"/>
    <property type="molecule type" value="Genomic_DNA"/>
</dbReference>
<dbReference type="Gene3D" id="3.40.50.1820">
    <property type="entry name" value="alpha/beta hydrolase"/>
    <property type="match status" value="1"/>
</dbReference>
<evidence type="ECO:0000256" key="1">
    <source>
        <dbReference type="SAM" id="MobiDB-lite"/>
    </source>
</evidence>
<evidence type="ECO:0000313" key="3">
    <source>
        <dbReference type="Proteomes" id="UP000825935"/>
    </source>
</evidence>
<keyword evidence="3" id="KW-1185">Reference proteome</keyword>
<evidence type="ECO:0000313" key="2">
    <source>
        <dbReference type="EMBL" id="KAH7278549.1"/>
    </source>
</evidence>
<accession>A0A8T2Q4E9</accession>
<dbReference type="AlphaFoldDB" id="A0A8T2Q4E9"/>
<dbReference type="OrthoDB" id="438440at2759"/>
<reference evidence="2" key="1">
    <citation type="submission" date="2021-08" db="EMBL/GenBank/DDBJ databases">
        <title>WGS assembly of Ceratopteris richardii.</title>
        <authorList>
            <person name="Marchant D.B."/>
            <person name="Chen G."/>
            <person name="Jenkins J."/>
            <person name="Shu S."/>
            <person name="Leebens-Mack J."/>
            <person name="Grimwood J."/>
            <person name="Schmutz J."/>
            <person name="Soltis P."/>
            <person name="Soltis D."/>
            <person name="Chen Z.-H."/>
        </authorList>
    </citation>
    <scope>NUCLEOTIDE SEQUENCE</scope>
    <source>
        <strain evidence="2">Whitten #5841</strain>
        <tissue evidence="2">Leaf</tissue>
    </source>
</reference>
<dbReference type="PANTHER" id="PTHR47418">
    <property type="entry name" value="ALPHA/BETA-HYDROLASES SUPERFAMILY PROTEIN"/>
    <property type="match status" value="1"/>
</dbReference>
<proteinExistence type="predicted"/>
<feature type="compositionally biased region" description="Pro residues" evidence="1">
    <location>
        <begin position="10"/>
        <end position="52"/>
    </location>
</feature>
<dbReference type="Proteomes" id="UP000825935">
    <property type="component" value="Chromosome 38"/>
</dbReference>